<dbReference type="AlphaFoldDB" id="A0AAN9NUB1"/>
<reference evidence="1 2" key="1">
    <citation type="submission" date="2024-01" db="EMBL/GenBank/DDBJ databases">
        <title>The genomes of 5 underutilized Papilionoideae crops provide insights into root nodulation and disease resistanc.</title>
        <authorList>
            <person name="Jiang F."/>
        </authorList>
    </citation>
    <scope>NUCLEOTIDE SEQUENCE [LARGE SCALE GENOMIC DNA]</scope>
    <source>
        <strain evidence="1">JINMINGXINNONG_FW02</strain>
        <tissue evidence="1">Leaves</tissue>
    </source>
</reference>
<keyword evidence="2" id="KW-1185">Reference proteome</keyword>
<name>A0AAN9NUB1_PHACN</name>
<organism evidence="1 2">
    <name type="scientific">Phaseolus coccineus</name>
    <name type="common">Scarlet runner bean</name>
    <name type="synonym">Phaseolus multiflorus</name>
    <dbReference type="NCBI Taxonomy" id="3886"/>
    <lineage>
        <taxon>Eukaryota</taxon>
        <taxon>Viridiplantae</taxon>
        <taxon>Streptophyta</taxon>
        <taxon>Embryophyta</taxon>
        <taxon>Tracheophyta</taxon>
        <taxon>Spermatophyta</taxon>
        <taxon>Magnoliopsida</taxon>
        <taxon>eudicotyledons</taxon>
        <taxon>Gunneridae</taxon>
        <taxon>Pentapetalae</taxon>
        <taxon>rosids</taxon>
        <taxon>fabids</taxon>
        <taxon>Fabales</taxon>
        <taxon>Fabaceae</taxon>
        <taxon>Papilionoideae</taxon>
        <taxon>50 kb inversion clade</taxon>
        <taxon>NPAAA clade</taxon>
        <taxon>indigoferoid/millettioid clade</taxon>
        <taxon>Phaseoleae</taxon>
        <taxon>Phaseolus</taxon>
    </lineage>
</organism>
<comment type="caution">
    <text evidence="1">The sequence shown here is derived from an EMBL/GenBank/DDBJ whole genome shotgun (WGS) entry which is preliminary data.</text>
</comment>
<gene>
    <name evidence="1" type="ORF">VNO80_04779</name>
</gene>
<protein>
    <submittedName>
        <fullName evidence="1">Uncharacterized protein</fullName>
    </submittedName>
</protein>
<dbReference type="EMBL" id="JAYMYR010000002">
    <property type="protein sequence ID" value="KAK7379321.1"/>
    <property type="molecule type" value="Genomic_DNA"/>
</dbReference>
<dbReference type="Proteomes" id="UP001374584">
    <property type="component" value="Unassembled WGS sequence"/>
</dbReference>
<evidence type="ECO:0000313" key="2">
    <source>
        <dbReference type="Proteomes" id="UP001374584"/>
    </source>
</evidence>
<proteinExistence type="predicted"/>
<sequence>MKWREKAISYILREGYDLSNEFFSAINCLLKLNSTGGCHSREVANALCSTSYNDVNSGCFAMQECVPILCLA</sequence>
<accession>A0AAN9NUB1</accession>
<evidence type="ECO:0000313" key="1">
    <source>
        <dbReference type="EMBL" id="KAK7379321.1"/>
    </source>
</evidence>